<organism evidence="2 3">
    <name type="scientific">Cryptolaemus montrouzieri</name>
    <dbReference type="NCBI Taxonomy" id="559131"/>
    <lineage>
        <taxon>Eukaryota</taxon>
        <taxon>Metazoa</taxon>
        <taxon>Ecdysozoa</taxon>
        <taxon>Arthropoda</taxon>
        <taxon>Hexapoda</taxon>
        <taxon>Insecta</taxon>
        <taxon>Pterygota</taxon>
        <taxon>Neoptera</taxon>
        <taxon>Endopterygota</taxon>
        <taxon>Coleoptera</taxon>
        <taxon>Polyphaga</taxon>
        <taxon>Cucujiformia</taxon>
        <taxon>Coccinelloidea</taxon>
        <taxon>Coccinellidae</taxon>
        <taxon>Scymninae</taxon>
        <taxon>Scymnini</taxon>
        <taxon>Cryptolaemus</taxon>
    </lineage>
</organism>
<comment type="caution">
    <text evidence="2">The sequence shown here is derived from an EMBL/GenBank/DDBJ whole genome shotgun (WGS) entry which is preliminary data.</text>
</comment>
<accession>A0ABD2NMF7</accession>
<evidence type="ECO:0000313" key="2">
    <source>
        <dbReference type="EMBL" id="KAL3279642.1"/>
    </source>
</evidence>
<dbReference type="AlphaFoldDB" id="A0ABD2NMF7"/>
<evidence type="ECO:0000313" key="3">
    <source>
        <dbReference type="Proteomes" id="UP001516400"/>
    </source>
</evidence>
<reference evidence="2 3" key="1">
    <citation type="journal article" date="2021" name="BMC Biol.">
        <title>Horizontally acquired antibacterial genes associated with adaptive radiation of ladybird beetles.</title>
        <authorList>
            <person name="Li H.S."/>
            <person name="Tang X.F."/>
            <person name="Huang Y.H."/>
            <person name="Xu Z.Y."/>
            <person name="Chen M.L."/>
            <person name="Du X.Y."/>
            <person name="Qiu B.Y."/>
            <person name="Chen P.T."/>
            <person name="Zhang W."/>
            <person name="Slipinski A."/>
            <person name="Escalona H.E."/>
            <person name="Waterhouse R.M."/>
            <person name="Zwick A."/>
            <person name="Pang H."/>
        </authorList>
    </citation>
    <scope>NUCLEOTIDE SEQUENCE [LARGE SCALE GENOMIC DNA]</scope>
    <source>
        <strain evidence="2">SYSU2018</strain>
    </source>
</reference>
<feature type="compositionally biased region" description="Low complexity" evidence="1">
    <location>
        <begin position="10"/>
        <end position="19"/>
    </location>
</feature>
<name>A0ABD2NMF7_9CUCU</name>
<dbReference type="EMBL" id="JABFTP020000124">
    <property type="protein sequence ID" value="KAL3279642.1"/>
    <property type="molecule type" value="Genomic_DNA"/>
</dbReference>
<dbReference type="Proteomes" id="UP001516400">
    <property type="component" value="Unassembled WGS sequence"/>
</dbReference>
<keyword evidence="3" id="KW-1185">Reference proteome</keyword>
<sequence length="112" mass="12371">MVDGEDSDGDSSQTSGSNGNKYFRCCRKIKSRNVACVSCGSVYYDSCVKRKNFTEIDEFRIICCKEDDLDIDNDDAPAINNANSILLDDIVSSSEYKLLQHKVAALTAELSL</sequence>
<proteinExistence type="predicted"/>
<protein>
    <submittedName>
        <fullName evidence="2">Uncharacterized protein</fullName>
    </submittedName>
</protein>
<gene>
    <name evidence="2" type="ORF">HHI36_017148</name>
</gene>
<evidence type="ECO:0000256" key="1">
    <source>
        <dbReference type="SAM" id="MobiDB-lite"/>
    </source>
</evidence>
<feature type="region of interest" description="Disordered" evidence="1">
    <location>
        <begin position="1"/>
        <end position="21"/>
    </location>
</feature>